<feature type="non-terminal residue" evidence="1">
    <location>
        <position position="102"/>
    </location>
</feature>
<proteinExistence type="predicted"/>
<name>X0W2T1_9ZZZZ</name>
<gene>
    <name evidence="1" type="ORF">S01H1_49796</name>
</gene>
<protein>
    <submittedName>
        <fullName evidence="1">Uncharacterized protein</fullName>
    </submittedName>
</protein>
<reference evidence="1" key="1">
    <citation type="journal article" date="2014" name="Front. Microbiol.">
        <title>High frequency of phylogenetically diverse reductive dehalogenase-homologous genes in deep subseafloor sedimentary metagenomes.</title>
        <authorList>
            <person name="Kawai M."/>
            <person name="Futagami T."/>
            <person name="Toyoda A."/>
            <person name="Takaki Y."/>
            <person name="Nishi S."/>
            <person name="Hori S."/>
            <person name="Arai W."/>
            <person name="Tsubouchi T."/>
            <person name="Morono Y."/>
            <person name="Uchiyama I."/>
            <person name="Ito T."/>
            <person name="Fujiyama A."/>
            <person name="Inagaki F."/>
            <person name="Takami H."/>
        </authorList>
    </citation>
    <scope>NUCLEOTIDE SEQUENCE</scope>
    <source>
        <strain evidence="1">Expedition CK06-06</strain>
    </source>
</reference>
<comment type="caution">
    <text evidence="1">The sequence shown here is derived from an EMBL/GenBank/DDBJ whole genome shotgun (WGS) entry which is preliminary data.</text>
</comment>
<dbReference type="EMBL" id="BARS01032052">
    <property type="protein sequence ID" value="GAG25099.1"/>
    <property type="molecule type" value="Genomic_DNA"/>
</dbReference>
<dbReference type="AlphaFoldDB" id="X0W2T1"/>
<organism evidence="1">
    <name type="scientific">marine sediment metagenome</name>
    <dbReference type="NCBI Taxonomy" id="412755"/>
    <lineage>
        <taxon>unclassified sequences</taxon>
        <taxon>metagenomes</taxon>
        <taxon>ecological metagenomes</taxon>
    </lineage>
</organism>
<sequence>MSWDICLSRKNLYISLIPFLIDFIDTNIEVGNYTYNVNPMYARAMNVKGLTEALDGKKCKNVMPILQEGIASMKDDPETYEAMNPPNGWGDYKGASEFLEKI</sequence>
<accession>X0W2T1</accession>
<evidence type="ECO:0000313" key="1">
    <source>
        <dbReference type="EMBL" id="GAG25099.1"/>
    </source>
</evidence>